<dbReference type="RefSeq" id="XP_019709041.1">
    <property type="nucleotide sequence ID" value="XM_019853482.1"/>
</dbReference>
<feature type="compositionally biased region" description="Polar residues" evidence="4">
    <location>
        <begin position="27"/>
        <end position="50"/>
    </location>
</feature>
<evidence type="ECO:0000256" key="1">
    <source>
        <dbReference type="ARBA" id="ARBA00022441"/>
    </source>
</evidence>
<reference evidence="7 8" key="1">
    <citation type="submission" date="2025-04" db="UniProtKB">
        <authorList>
            <consortium name="RefSeq"/>
        </authorList>
    </citation>
    <scope>IDENTIFICATION</scope>
</reference>
<dbReference type="GeneID" id="105052475"/>
<dbReference type="PANTHER" id="PTHR46093">
    <property type="entry name" value="ACYL-COA-BINDING DOMAIN-CONTAINING PROTEIN 5"/>
    <property type="match status" value="1"/>
</dbReference>
<dbReference type="RefSeq" id="XP_010931591.1">
    <property type="nucleotide sequence ID" value="XM_010933289.3"/>
</dbReference>
<dbReference type="InterPro" id="IPR015915">
    <property type="entry name" value="Kelch-typ_b-propeller"/>
</dbReference>
<name>A0A6J0PNT8_ELAGV</name>
<sequence>MPKMFGFSRRRMKLGRMKVHLGDPSQGIRSPSRPTNRVNQSNGENVVSTSVSGRSDDINCMCSSGAFDLGNRILGSSENWTVLPTEGLKPAPRFHHAASGVGSKMVVVGGDSGDGLLDDTLILSLDKLTWAAAAPKVHLSPNGHSLKIPACKGHSLVSWGKMVLLIGGKTDPVSHQISVWSFDVETECWTNIEAKGDIPAARSGHTVIRAGPALILFGGEDVKGRKLNDLHMFDLKSLTWLPLRYTGTGPSPRSYHVAALYDDRILFVFGGQSKSRILNDLYSLDFESMVWTRVKTCGHHPSPRAGCCGALCGTNWYITGGGSKKKRHLETLVFDILKFEWSVSVTSPGASVTTNKGFSVVPVRHRDKSFLVAFGGNKKEPSNQSEILVLFNNEHSMSWRSAPDALSYEDCPATASTKDLGAHLNDAAPPCSFNSVGRRSLASAVEQHASCRKSLADSSIDLHSVSGSISLRKQFRAEEDYSLALRMQKSPEEDRYKVGDDCLSSNPSSQVNNAIEQKSKKQETVVQMDIAGIVASIEENLCDSESSNLYQKPGNNNLMADSNHIAPPETASSSGLLVQPSNICQLYETKIYTLTRKNVLLEEQLSAALASQEAAEKKLSSAIKSGQDMDKELANAMKEVELLKEKLAGMELAQEEANGLSNMVHSDNVRLEHDVAFLKAVLDDTQKELHSTRGVLAGERARAFQLQVEAFHLKQRLQSMENRAPTPRKPFHT</sequence>
<keyword evidence="2" id="KW-0677">Repeat</keyword>
<dbReference type="SUPFAM" id="SSF117281">
    <property type="entry name" value="Kelch motif"/>
    <property type="match status" value="1"/>
</dbReference>
<accession>A0A6J0PNT8</accession>
<evidence type="ECO:0000256" key="3">
    <source>
        <dbReference type="SAM" id="Coils"/>
    </source>
</evidence>
<evidence type="ECO:0000313" key="6">
    <source>
        <dbReference type="Proteomes" id="UP000504607"/>
    </source>
</evidence>
<dbReference type="KEGG" id="egu:105052475"/>
<dbReference type="PANTHER" id="PTHR46093:SF4">
    <property type="entry name" value="GALACTOSE OXIDASE_KELCH REPEAT SUPERFAMILY PROTEIN"/>
    <property type="match status" value="1"/>
</dbReference>
<dbReference type="OrthoDB" id="10251809at2759"/>
<gene>
    <name evidence="7 8" type="primary">LOC105052475</name>
</gene>
<keyword evidence="3" id="KW-0175">Coiled coil</keyword>
<feature type="domain" description="Acyl-CoA-binding" evidence="5">
    <location>
        <begin position="662"/>
        <end position="721"/>
    </location>
</feature>
<dbReference type="RefSeq" id="XP_073100662.1">
    <property type="nucleotide sequence ID" value="XM_073244561.1"/>
</dbReference>
<keyword evidence="1" id="KW-0880">Kelch repeat</keyword>
<dbReference type="Proteomes" id="UP000504607">
    <property type="component" value="Chromosome 10"/>
</dbReference>
<evidence type="ECO:0000313" key="8">
    <source>
        <dbReference type="RefSeq" id="XP_019709041.1"/>
    </source>
</evidence>
<evidence type="ECO:0000256" key="4">
    <source>
        <dbReference type="SAM" id="MobiDB-lite"/>
    </source>
</evidence>
<dbReference type="Gene3D" id="2.120.10.80">
    <property type="entry name" value="Kelch-type beta propeller"/>
    <property type="match status" value="2"/>
</dbReference>
<dbReference type="AlphaFoldDB" id="A0A6J0PNT8"/>
<dbReference type="Pfam" id="PF24922">
    <property type="entry name" value="ACBP4_C"/>
    <property type="match status" value="1"/>
</dbReference>
<dbReference type="InterPro" id="IPR056819">
    <property type="entry name" value="ACBP4-6_C"/>
</dbReference>
<evidence type="ECO:0000313" key="7">
    <source>
        <dbReference type="RefSeq" id="XP_010931591.1"/>
    </source>
</evidence>
<evidence type="ECO:0000256" key="2">
    <source>
        <dbReference type="ARBA" id="ARBA00022737"/>
    </source>
</evidence>
<organism evidence="6 8">
    <name type="scientific">Elaeis guineensis var. tenera</name>
    <name type="common">Oil palm</name>
    <dbReference type="NCBI Taxonomy" id="51953"/>
    <lineage>
        <taxon>Eukaryota</taxon>
        <taxon>Viridiplantae</taxon>
        <taxon>Streptophyta</taxon>
        <taxon>Embryophyta</taxon>
        <taxon>Tracheophyta</taxon>
        <taxon>Spermatophyta</taxon>
        <taxon>Magnoliopsida</taxon>
        <taxon>Liliopsida</taxon>
        <taxon>Arecaceae</taxon>
        <taxon>Arecoideae</taxon>
        <taxon>Cocoseae</taxon>
        <taxon>Elaeidinae</taxon>
        <taxon>Elaeis</taxon>
    </lineage>
</organism>
<keyword evidence="6" id="KW-1185">Reference proteome</keyword>
<proteinExistence type="predicted"/>
<protein>
    <submittedName>
        <fullName evidence="7 8">Tip elongation aberrant protein 3 isoform X1</fullName>
    </submittedName>
</protein>
<evidence type="ECO:0000259" key="5">
    <source>
        <dbReference type="Pfam" id="PF24922"/>
    </source>
</evidence>
<feature type="coiled-coil region" evidence="3">
    <location>
        <begin position="626"/>
        <end position="688"/>
    </location>
</feature>
<dbReference type="Pfam" id="PF24681">
    <property type="entry name" value="Kelch_KLHDC2_KLHL20_DRC7"/>
    <property type="match status" value="1"/>
</dbReference>
<feature type="region of interest" description="Disordered" evidence="4">
    <location>
        <begin position="19"/>
        <end position="50"/>
    </location>
</feature>